<dbReference type="PANTHER" id="PTHR30001:SF1">
    <property type="entry name" value="RIBONUCLEASE E_G-LIKE PROTEIN, CHLOROPLASTIC"/>
    <property type="match status" value="1"/>
</dbReference>
<protein>
    <submittedName>
        <fullName evidence="9">Ribonuclease G</fullName>
        <ecNumber evidence="9">3.1.26.-</ecNumber>
    </submittedName>
</protein>
<feature type="domain" description="RNA-binding protein AU-1/Ribonuclease E/G" evidence="8">
    <location>
        <begin position="215"/>
        <end position="335"/>
    </location>
</feature>
<comment type="cofactor">
    <cofactor evidence="1">
        <name>Mg(2+)</name>
        <dbReference type="ChEBI" id="CHEBI:18420"/>
    </cofactor>
</comment>
<dbReference type="InterPro" id="IPR019307">
    <property type="entry name" value="RNA-bd_AU-1/RNase_E/G"/>
</dbReference>
<evidence type="ECO:0000259" key="8">
    <source>
        <dbReference type="Pfam" id="PF10150"/>
    </source>
</evidence>
<dbReference type="GO" id="GO:0006364">
    <property type="term" value="P:rRNA processing"/>
    <property type="evidence" value="ECO:0007669"/>
    <property type="project" value="TreeGrafter"/>
</dbReference>
<dbReference type="Pfam" id="PF10150">
    <property type="entry name" value="RNase_E_G"/>
    <property type="match status" value="2"/>
</dbReference>
<keyword evidence="4" id="KW-0255">Endonuclease</keyword>
<proteinExistence type="predicted"/>
<dbReference type="PANTHER" id="PTHR30001">
    <property type="entry name" value="RIBONUCLEASE"/>
    <property type="match status" value="1"/>
</dbReference>
<evidence type="ECO:0000256" key="6">
    <source>
        <dbReference type="ARBA" id="ARBA00022842"/>
    </source>
</evidence>
<evidence type="ECO:0000256" key="4">
    <source>
        <dbReference type="ARBA" id="ARBA00022759"/>
    </source>
</evidence>
<keyword evidence="5 9" id="KW-0378">Hydrolase</keyword>
<evidence type="ECO:0000256" key="7">
    <source>
        <dbReference type="ARBA" id="ARBA00022884"/>
    </source>
</evidence>
<sequence length="347" mass="36675">MKGIVIALDTVAGRPAAARMMDGQLDDLLVDPAGDMALPGTVFRGVCDRPIKGQGGMFMDLGAGRTGFFRQAKGLAPGDTFLVQVTGFAEPGKALPVTDRVLFKSRYCIVTPGAKGFNVARSVRDDDERERLLEIAHETVPVDGGAGLILRSAAEGADADEIAEDLAATWELAQQVLADTGTGPELLLDGPDAHGLAWRDWSTPPEDAIESGPGAFERAGVLDALPKATGAEVRLGEASMFVEPTRALVAVDVNTGGDTAPAAGLRANLAVARALPRALRLRGLGGQIVLDLAPMPKKDRRAFEDALRAAFRADSIETALVGWTPLGHYELQRKRERAPVPTDLETL</sequence>
<evidence type="ECO:0000256" key="5">
    <source>
        <dbReference type="ARBA" id="ARBA00022801"/>
    </source>
</evidence>
<dbReference type="GO" id="GO:0004519">
    <property type="term" value="F:endonuclease activity"/>
    <property type="evidence" value="ECO:0007669"/>
    <property type="project" value="UniProtKB-KW"/>
</dbReference>
<dbReference type="STRING" id="266809.PM03_06745"/>
<reference evidence="9 10" key="1">
    <citation type="submission" date="2015-09" db="EMBL/GenBank/DDBJ databases">
        <authorList>
            <consortium name="Swine Surveillance"/>
        </authorList>
    </citation>
    <scope>NUCLEOTIDE SEQUENCE [LARGE SCALE GENOMIC DNA]</scope>
    <source>
        <strain evidence="9 10">CECT 5294</strain>
    </source>
</reference>
<dbReference type="InterPro" id="IPR004659">
    <property type="entry name" value="RNase_E/G"/>
</dbReference>
<gene>
    <name evidence="9" type="primary">rng</name>
    <name evidence="9" type="ORF">THS5294_00100</name>
</gene>
<dbReference type="RefSeq" id="WP_058122172.1">
    <property type="nucleotide sequence ID" value="NZ_CYRX01000005.1"/>
</dbReference>
<evidence type="ECO:0000256" key="2">
    <source>
        <dbReference type="ARBA" id="ARBA00022722"/>
    </source>
</evidence>
<dbReference type="GO" id="GO:0005737">
    <property type="term" value="C:cytoplasm"/>
    <property type="evidence" value="ECO:0007669"/>
    <property type="project" value="TreeGrafter"/>
</dbReference>
<keyword evidence="7" id="KW-0694">RNA-binding</keyword>
<dbReference type="GO" id="GO:0016787">
    <property type="term" value="F:hydrolase activity"/>
    <property type="evidence" value="ECO:0007669"/>
    <property type="project" value="UniProtKB-KW"/>
</dbReference>
<organism evidence="9 10">
    <name type="scientific">Thalassobacter stenotrophicus</name>
    <dbReference type="NCBI Taxonomy" id="266809"/>
    <lineage>
        <taxon>Bacteria</taxon>
        <taxon>Pseudomonadati</taxon>
        <taxon>Pseudomonadota</taxon>
        <taxon>Alphaproteobacteria</taxon>
        <taxon>Rhodobacterales</taxon>
        <taxon>Roseobacteraceae</taxon>
        <taxon>Thalassobacter</taxon>
    </lineage>
</organism>
<evidence type="ECO:0000313" key="10">
    <source>
        <dbReference type="Proteomes" id="UP000051298"/>
    </source>
</evidence>
<keyword evidence="2" id="KW-0540">Nuclease</keyword>
<dbReference type="AlphaFoldDB" id="A0A0P1EVC8"/>
<evidence type="ECO:0000256" key="1">
    <source>
        <dbReference type="ARBA" id="ARBA00001946"/>
    </source>
</evidence>
<dbReference type="GO" id="GO:0046872">
    <property type="term" value="F:metal ion binding"/>
    <property type="evidence" value="ECO:0007669"/>
    <property type="project" value="UniProtKB-KW"/>
</dbReference>
<keyword evidence="6" id="KW-0460">Magnesium</keyword>
<dbReference type="eggNOG" id="COG1530">
    <property type="taxonomic scope" value="Bacteria"/>
</dbReference>
<evidence type="ECO:0000256" key="3">
    <source>
        <dbReference type="ARBA" id="ARBA00022723"/>
    </source>
</evidence>
<dbReference type="GO" id="GO:0003723">
    <property type="term" value="F:RNA binding"/>
    <property type="evidence" value="ECO:0007669"/>
    <property type="project" value="UniProtKB-KW"/>
</dbReference>
<dbReference type="Proteomes" id="UP000051298">
    <property type="component" value="Unassembled WGS sequence"/>
</dbReference>
<feature type="domain" description="RNA-binding protein AU-1/Ribonuclease E/G" evidence="8">
    <location>
        <begin position="104"/>
        <end position="203"/>
    </location>
</feature>
<dbReference type="EC" id="3.1.26.-" evidence="9"/>
<name>A0A0P1EVC8_9RHOB</name>
<keyword evidence="3" id="KW-0479">Metal-binding</keyword>
<dbReference type="GO" id="GO:0004540">
    <property type="term" value="F:RNA nuclease activity"/>
    <property type="evidence" value="ECO:0007669"/>
    <property type="project" value="InterPro"/>
</dbReference>
<evidence type="ECO:0000313" key="9">
    <source>
        <dbReference type="EMBL" id="CUH58821.1"/>
    </source>
</evidence>
<dbReference type="EMBL" id="CYRX01000005">
    <property type="protein sequence ID" value="CUH58821.1"/>
    <property type="molecule type" value="Genomic_DNA"/>
</dbReference>
<accession>A0A0P1EVC8</accession>